<reference evidence="4" key="1">
    <citation type="submission" date="2017-05" db="EMBL/GenBank/DDBJ databases">
        <authorList>
            <person name="Rodrigo-Torres L."/>
            <person name="Arahal R. D."/>
            <person name="Lucena T."/>
        </authorList>
    </citation>
    <scope>NUCLEOTIDE SEQUENCE [LARGE SCALE GENOMIC DNA]</scope>
    <source>
        <strain evidence="4">CECT 8868</strain>
    </source>
</reference>
<dbReference type="RefSeq" id="WP_245847995.1">
    <property type="nucleotide sequence ID" value="NZ_FXYD01000001.1"/>
</dbReference>
<dbReference type="Pfam" id="PF03572">
    <property type="entry name" value="Peptidase_S41"/>
    <property type="match status" value="1"/>
</dbReference>
<dbReference type="Gene3D" id="3.30.750.44">
    <property type="match status" value="1"/>
</dbReference>
<feature type="transmembrane region" description="Helical" evidence="1">
    <location>
        <begin position="17"/>
        <end position="36"/>
    </location>
</feature>
<dbReference type="PANTHER" id="PTHR11261:SF3">
    <property type="entry name" value="RETINOL-BINDING PROTEIN 3"/>
    <property type="match status" value="1"/>
</dbReference>
<evidence type="ECO:0000256" key="1">
    <source>
        <dbReference type="SAM" id="Phobius"/>
    </source>
</evidence>
<keyword evidence="1" id="KW-0472">Membrane</keyword>
<dbReference type="EC" id="3.4.21.102" evidence="3"/>
<keyword evidence="3" id="KW-0645">Protease</keyword>
<dbReference type="GO" id="GO:0006508">
    <property type="term" value="P:proteolysis"/>
    <property type="evidence" value="ECO:0007669"/>
    <property type="project" value="UniProtKB-KW"/>
</dbReference>
<dbReference type="EMBL" id="FXYD01000001">
    <property type="protein sequence ID" value="SMX31662.1"/>
    <property type="molecule type" value="Genomic_DNA"/>
</dbReference>
<gene>
    <name evidence="3" type="primary">ctpB</name>
    <name evidence="3" type="ORF">OCA8868_00474</name>
</gene>
<organism evidence="3 4">
    <name type="scientific">Octadecabacter ascidiaceicola</name>
    <dbReference type="NCBI Taxonomy" id="1655543"/>
    <lineage>
        <taxon>Bacteria</taxon>
        <taxon>Pseudomonadati</taxon>
        <taxon>Pseudomonadota</taxon>
        <taxon>Alphaproteobacteria</taxon>
        <taxon>Rhodobacterales</taxon>
        <taxon>Roseobacteraceae</taxon>
        <taxon>Octadecabacter</taxon>
    </lineage>
</organism>
<feature type="domain" description="Tail specific protease" evidence="2">
    <location>
        <begin position="215"/>
        <end position="430"/>
    </location>
</feature>
<dbReference type="CDD" id="cd07563">
    <property type="entry name" value="Peptidase_S41_IRBP"/>
    <property type="match status" value="1"/>
</dbReference>
<dbReference type="Gene3D" id="3.90.226.10">
    <property type="entry name" value="2-enoyl-CoA Hydratase, Chain A, domain 1"/>
    <property type="match status" value="1"/>
</dbReference>
<keyword evidence="3" id="KW-0378">Hydrolase</keyword>
<dbReference type="InterPro" id="IPR005151">
    <property type="entry name" value="Tail-specific_protease"/>
</dbReference>
<keyword evidence="1" id="KW-0812">Transmembrane</keyword>
<evidence type="ECO:0000313" key="4">
    <source>
        <dbReference type="Proteomes" id="UP000203464"/>
    </source>
</evidence>
<dbReference type="SMART" id="SM00245">
    <property type="entry name" value="TSPc"/>
    <property type="match status" value="1"/>
</dbReference>
<proteinExistence type="predicted"/>
<sequence length="454" mass="48902">MGAGSGGADVKRLLNQLWVVIGAVVAAFIASWVIYMPDAEQRGVWRAQSGGSIITLNRLQAKLYSESSHSCVEQLTFPAHLKLVEFAEGATVSVEDDTLMLRVDGALDPTPYTRIDTLPAACAPAGNATPREVFDAMWTAMGEHYAFFDLHSVNWDTRRALAPAPDAVLTDAELFDLLGQALDGLDDGHVQLGSPIGYFSPSKTPEWFTQNPYFTRDGYLIRADLDRTAHETVGIPLTSVELTGIEYALLPDGVGYISIRHMGFDTPFGARSEPAMAQAFIEVADTMAEANSIIIDLRYNPGGSDSVSFGIASHFTDQPLDVFTKTTRDGDTQTAPFTAILQPFDATPLSQPVIVLTSKLTGSAAEILTMALRELPQVTVMGEATSGGLSDILGFKLPNGWDLGLSHQTYRTMDGSLYEAIGIPPDVPFTIEATPLINGEDPLLRAAFERARGG</sequence>
<keyword evidence="1" id="KW-1133">Transmembrane helix</keyword>
<accession>A0A238JP64</accession>
<keyword evidence="4" id="KW-1185">Reference proteome</keyword>
<evidence type="ECO:0000313" key="3">
    <source>
        <dbReference type="EMBL" id="SMX31662.1"/>
    </source>
</evidence>
<dbReference type="InterPro" id="IPR029045">
    <property type="entry name" value="ClpP/crotonase-like_dom_sf"/>
</dbReference>
<dbReference type="PANTHER" id="PTHR11261">
    <property type="entry name" value="INTERPHOTORECEPTOR RETINOID-BINDING PROTEIN"/>
    <property type="match status" value="1"/>
</dbReference>
<dbReference type="AlphaFoldDB" id="A0A238JP64"/>
<name>A0A238JP64_9RHOB</name>
<protein>
    <submittedName>
        <fullName evidence="3">Carboxy-terminal processing protease CtpB</fullName>
        <ecNumber evidence="3">3.4.21.102</ecNumber>
    </submittedName>
</protein>
<dbReference type="InterPro" id="IPR028204">
    <property type="entry name" value="Tricorn_C1"/>
</dbReference>
<dbReference type="Pfam" id="PF14684">
    <property type="entry name" value="Tricorn_C1"/>
    <property type="match status" value="1"/>
</dbReference>
<dbReference type="SUPFAM" id="SSF52096">
    <property type="entry name" value="ClpP/crotonase"/>
    <property type="match status" value="1"/>
</dbReference>
<dbReference type="GO" id="GO:0004252">
    <property type="term" value="F:serine-type endopeptidase activity"/>
    <property type="evidence" value="ECO:0007669"/>
    <property type="project" value="UniProtKB-EC"/>
</dbReference>
<evidence type="ECO:0000259" key="2">
    <source>
        <dbReference type="SMART" id="SM00245"/>
    </source>
</evidence>
<dbReference type="Proteomes" id="UP000203464">
    <property type="component" value="Unassembled WGS sequence"/>
</dbReference>